<dbReference type="EC" id="3.5.1.25" evidence="7"/>
<keyword evidence="8" id="KW-1185">Reference proteome</keyword>
<comment type="caution">
    <text evidence="7">The sequence shown here is derived from an EMBL/GenBank/DDBJ whole genome shotgun (WGS) entry which is preliminary data.</text>
</comment>
<dbReference type="InterPro" id="IPR032466">
    <property type="entry name" value="Metal_Hydrolase"/>
</dbReference>
<reference evidence="7 8" key="1">
    <citation type="submission" date="2022-10" db="EMBL/GenBank/DDBJ databases">
        <title>Defluviimonas sp. CAU 1641 isolated from mud.</title>
        <authorList>
            <person name="Kim W."/>
        </authorList>
    </citation>
    <scope>NUCLEOTIDE SEQUENCE [LARGE SCALE GENOMIC DNA]</scope>
    <source>
        <strain evidence="7 8">CAU 1641</strain>
    </source>
</reference>
<dbReference type="PANTHER" id="PTHR11113">
    <property type="entry name" value="N-ACETYLGLUCOSAMINE-6-PHOSPHATE DEACETYLASE"/>
    <property type="match status" value="1"/>
</dbReference>
<evidence type="ECO:0000256" key="3">
    <source>
        <dbReference type="ARBA" id="ARBA00022801"/>
    </source>
</evidence>
<evidence type="ECO:0000313" key="7">
    <source>
        <dbReference type="EMBL" id="MCW3781117.1"/>
    </source>
</evidence>
<evidence type="ECO:0000259" key="6">
    <source>
        <dbReference type="Pfam" id="PF01979"/>
    </source>
</evidence>
<dbReference type="NCBIfam" id="TIGR00221">
    <property type="entry name" value="nagA"/>
    <property type="match status" value="1"/>
</dbReference>
<dbReference type="SUPFAM" id="SSF51338">
    <property type="entry name" value="Composite domain of metallo-dependent hydrolases"/>
    <property type="match status" value="1"/>
</dbReference>
<dbReference type="Pfam" id="PF01979">
    <property type="entry name" value="Amidohydro_1"/>
    <property type="match status" value="1"/>
</dbReference>
<comment type="similarity">
    <text evidence="1 5">Belongs to the metallo-dependent hydrolases superfamily. NagA family.</text>
</comment>
<keyword evidence="3 5" id="KW-0378">Hydrolase</keyword>
<evidence type="ECO:0000256" key="4">
    <source>
        <dbReference type="ARBA" id="ARBA00023277"/>
    </source>
</evidence>
<gene>
    <name evidence="7" type="primary">nagA</name>
    <name evidence="7" type="ORF">OM960_05895</name>
</gene>
<proteinExistence type="inferred from homology"/>
<dbReference type="EMBL" id="JAPDOG010000004">
    <property type="protein sequence ID" value="MCW3781117.1"/>
    <property type="molecule type" value="Genomic_DNA"/>
</dbReference>
<evidence type="ECO:0000313" key="8">
    <source>
        <dbReference type="Proteomes" id="UP001207582"/>
    </source>
</evidence>
<keyword evidence="2" id="KW-0479">Metal-binding</keyword>
<dbReference type="InterPro" id="IPR011059">
    <property type="entry name" value="Metal-dep_hydrolase_composite"/>
</dbReference>
<dbReference type="InterPro" id="IPR006680">
    <property type="entry name" value="Amidohydro-rel"/>
</dbReference>
<name>A0ABT3J0B0_9RHOB</name>
<feature type="domain" description="Amidohydrolase-related" evidence="6">
    <location>
        <begin position="50"/>
        <end position="378"/>
    </location>
</feature>
<dbReference type="PANTHER" id="PTHR11113:SF14">
    <property type="entry name" value="N-ACETYLGLUCOSAMINE-6-PHOSPHATE DEACETYLASE"/>
    <property type="match status" value="1"/>
</dbReference>
<dbReference type="RefSeq" id="WP_264771355.1">
    <property type="nucleotide sequence ID" value="NZ_JAPDOG010000004.1"/>
</dbReference>
<dbReference type="PIRSF" id="PIRSF038994">
    <property type="entry name" value="NagA"/>
    <property type="match status" value="1"/>
</dbReference>
<sequence>MPTLYHGAMIFDGDRLGPGALLVDRGRIAAILPPEARTGGVETVALSGGILAPGFVDLQLNGGGGVMFNDAPSVATLARIAEAHARFGTLTFLPTLITDTSAQTRAAINAVEGAIAARISGVAGLHLEGPHLSLARKGAHDPALIRPMEEGDLAMLLDAARRLPRLMVTLAPESVSLAQISALSEAGVIVSLGHTDADFATCKAAVTAGARLATHLFNAMSPLGHREPGLVGTALTTGALDAGLIADGIHVHPAAMAAALAAKAGPGEIFLVTDAMAPAGARIRRFELNGREILRRDGRLTLADGTLAGADLNFTRAIRVLRDDVGVALDRALAMASRIPARVLGLTDRCGMLEPGRDADFVHLTDDLRLAGVWRKGVPVDSDTNIR</sequence>
<dbReference type="Gene3D" id="3.20.20.140">
    <property type="entry name" value="Metal-dependent hydrolases"/>
    <property type="match status" value="1"/>
</dbReference>
<dbReference type="GO" id="GO:0008448">
    <property type="term" value="F:N-acetylglucosamine-6-phosphate deacetylase activity"/>
    <property type="evidence" value="ECO:0007669"/>
    <property type="project" value="UniProtKB-EC"/>
</dbReference>
<keyword evidence="4 5" id="KW-0119">Carbohydrate metabolism</keyword>
<dbReference type="InterPro" id="IPR003764">
    <property type="entry name" value="GlcNAc_6-P_deAcase"/>
</dbReference>
<dbReference type="Gene3D" id="2.30.40.10">
    <property type="entry name" value="Urease, subunit C, domain 1"/>
    <property type="match status" value="1"/>
</dbReference>
<dbReference type="SUPFAM" id="SSF51556">
    <property type="entry name" value="Metallo-dependent hydrolases"/>
    <property type="match status" value="1"/>
</dbReference>
<accession>A0ABT3J0B0</accession>
<protein>
    <submittedName>
        <fullName evidence="7">N-acetylglucosamine-6-phosphate deacetylase</fullName>
        <ecNumber evidence="7">3.5.1.25</ecNumber>
    </submittedName>
</protein>
<organism evidence="7 8">
    <name type="scientific">Defluviimonas salinarum</name>
    <dbReference type="NCBI Taxonomy" id="2992147"/>
    <lineage>
        <taxon>Bacteria</taxon>
        <taxon>Pseudomonadati</taxon>
        <taxon>Pseudomonadota</taxon>
        <taxon>Alphaproteobacteria</taxon>
        <taxon>Rhodobacterales</taxon>
        <taxon>Paracoccaceae</taxon>
        <taxon>Albidovulum</taxon>
    </lineage>
</organism>
<evidence type="ECO:0000256" key="2">
    <source>
        <dbReference type="ARBA" id="ARBA00022723"/>
    </source>
</evidence>
<evidence type="ECO:0000256" key="5">
    <source>
        <dbReference type="PIRNR" id="PIRNR038994"/>
    </source>
</evidence>
<evidence type="ECO:0000256" key="1">
    <source>
        <dbReference type="ARBA" id="ARBA00010716"/>
    </source>
</evidence>
<dbReference type="Proteomes" id="UP001207582">
    <property type="component" value="Unassembled WGS sequence"/>
</dbReference>
<dbReference type="CDD" id="cd00854">
    <property type="entry name" value="NagA"/>
    <property type="match status" value="1"/>
</dbReference>